<dbReference type="Proteomes" id="UP000593564">
    <property type="component" value="Unassembled WGS sequence"/>
</dbReference>
<accession>A0A7J7HID0</accession>
<proteinExistence type="predicted"/>
<reference evidence="1 2" key="2">
    <citation type="submission" date="2020-07" db="EMBL/GenBank/DDBJ databases">
        <title>Genome assembly of wild tea tree DASZ reveals pedigree and selection history of tea varieties.</title>
        <authorList>
            <person name="Zhang W."/>
        </authorList>
    </citation>
    <scope>NUCLEOTIDE SEQUENCE [LARGE SCALE GENOMIC DNA]</scope>
    <source>
        <strain evidence="2">cv. G240</strain>
        <tissue evidence="1">Leaf</tissue>
    </source>
</reference>
<dbReference type="EMBL" id="JACBKZ010000004">
    <property type="protein sequence ID" value="KAF5951748.1"/>
    <property type="molecule type" value="Genomic_DNA"/>
</dbReference>
<sequence length="100" mass="11366">MKSWRSEAWRSSCRNWRQWPQGAAETARASRRVSFLKNHVNIASGTPSRHWLCKASLVGRMKKLIDMEALGLTRLAVIMLDMQTDVKVLLLVAKISDKDG</sequence>
<keyword evidence="2" id="KW-1185">Reference proteome</keyword>
<protein>
    <submittedName>
        <fullName evidence="1">Uncharacterized protein</fullName>
    </submittedName>
</protein>
<evidence type="ECO:0000313" key="1">
    <source>
        <dbReference type="EMBL" id="KAF5951748.1"/>
    </source>
</evidence>
<comment type="caution">
    <text evidence="1">The sequence shown here is derived from an EMBL/GenBank/DDBJ whole genome shotgun (WGS) entry which is preliminary data.</text>
</comment>
<evidence type="ECO:0000313" key="2">
    <source>
        <dbReference type="Proteomes" id="UP000593564"/>
    </source>
</evidence>
<reference evidence="2" key="1">
    <citation type="journal article" date="2020" name="Nat. Commun.">
        <title>Genome assembly of wild tea tree DASZ reveals pedigree and selection history of tea varieties.</title>
        <authorList>
            <person name="Zhang W."/>
            <person name="Zhang Y."/>
            <person name="Qiu H."/>
            <person name="Guo Y."/>
            <person name="Wan H."/>
            <person name="Zhang X."/>
            <person name="Scossa F."/>
            <person name="Alseekh S."/>
            <person name="Zhang Q."/>
            <person name="Wang P."/>
            <person name="Xu L."/>
            <person name="Schmidt M.H."/>
            <person name="Jia X."/>
            <person name="Li D."/>
            <person name="Zhu A."/>
            <person name="Guo F."/>
            <person name="Chen W."/>
            <person name="Ni D."/>
            <person name="Usadel B."/>
            <person name="Fernie A.R."/>
            <person name="Wen W."/>
        </authorList>
    </citation>
    <scope>NUCLEOTIDE SEQUENCE [LARGE SCALE GENOMIC DNA]</scope>
    <source>
        <strain evidence="2">cv. G240</strain>
    </source>
</reference>
<organism evidence="1 2">
    <name type="scientific">Camellia sinensis</name>
    <name type="common">Tea plant</name>
    <name type="synonym">Thea sinensis</name>
    <dbReference type="NCBI Taxonomy" id="4442"/>
    <lineage>
        <taxon>Eukaryota</taxon>
        <taxon>Viridiplantae</taxon>
        <taxon>Streptophyta</taxon>
        <taxon>Embryophyta</taxon>
        <taxon>Tracheophyta</taxon>
        <taxon>Spermatophyta</taxon>
        <taxon>Magnoliopsida</taxon>
        <taxon>eudicotyledons</taxon>
        <taxon>Gunneridae</taxon>
        <taxon>Pentapetalae</taxon>
        <taxon>asterids</taxon>
        <taxon>Ericales</taxon>
        <taxon>Theaceae</taxon>
        <taxon>Camellia</taxon>
    </lineage>
</organism>
<name>A0A7J7HID0_CAMSI</name>
<gene>
    <name evidence="1" type="ORF">HYC85_009692</name>
</gene>
<dbReference type="AlphaFoldDB" id="A0A7J7HID0"/>